<reference evidence="1 2" key="1">
    <citation type="submission" date="2023-04" db="EMBL/GenBank/DDBJ databases">
        <title>Genome of Basidiobolus ranarum AG-B5.</title>
        <authorList>
            <person name="Stajich J.E."/>
            <person name="Carter-House D."/>
            <person name="Gryganskyi A."/>
        </authorList>
    </citation>
    <scope>NUCLEOTIDE SEQUENCE [LARGE SCALE GENOMIC DNA]</scope>
    <source>
        <strain evidence="1 2">AG-B5</strain>
    </source>
</reference>
<sequence length="113" mass="13597">MIKKKASIVDNLKFQTFRQQLKKAERLFPLSNYFGHSILLYPNFTGNMLLEKFSTSEFTELRQHLITTKYLRRSFEDLFEYNIYYCPDIASTLNPFDHMCAKYLKKSHRAKRK</sequence>
<dbReference type="EMBL" id="JASJQH010012637">
    <property type="protein sequence ID" value="KAK9659873.1"/>
    <property type="molecule type" value="Genomic_DNA"/>
</dbReference>
<organism evidence="1 2">
    <name type="scientific">Basidiobolus ranarum</name>
    <dbReference type="NCBI Taxonomy" id="34480"/>
    <lineage>
        <taxon>Eukaryota</taxon>
        <taxon>Fungi</taxon>
        <taxon>Fungi incertae sedis</taxon>
        <taxon>Zoopagomycota</taxon>
        <taxon>Entomophthoromycotina</taxon>
        <taxon>Basidiobolomycetes</taxon>
        <taxon>Basidiobolales</taxon>
        <taxon>Basidiobolaceae</taxon>
        <taxon>Basidiobolus</taxon>
    </lineage>
</organism>
<name>A0ABR2VK76_9FUNG</name>
<protein>
    <submittedName>
        <fullName evidence="1">Uncharacterized protein</fullName>
    </submittedName>
</protein>
<dbReference type="Proteomes" id="UP001479436">
    <property type="component" value="Unassembled WGS sequence"/>
</dbReference>
<gene>
    <name evidence="1" type="ORF">K7432_018349</name>
</gene>
<evidence type="ECO:0000313" key="2">
    <source>
        <dbReference type="Proteomes" id="UP001479436"/>
    </source>
</evidence>
<evidence type="ECO:0000313" key="1">
    <source>
        <dbReference type="EMBL" id="KAK9659873.1"/>
    </source>
</evidence>
<comment type="caution">
    <text evidence="1">The sequence shown here is derived from an EMBL/GenBank/DDBJ whole genome shotgun (WGS) entry which is preliminary data.</text>
</comment>
<accession>A0ABR2VK76</accession>
<keyword evidence="2" id="KW-1185">Reference proteome</keyword>
<proteinExistence type="predicted"/>